<evidence type="ECO:0000259" key="1">
    <source>
        <dbReference type="Pfam" id="PF00156"/>
    </source>
</evidence>
<evidence type="ECO:0000313" key="3">
    <source>
        <dbReference type="Proteomes" id="UP000033995"/>
    </source>
</evidence>
<name>A0A0F9ZUL8_9BACT</name>
<dbReference type="EMBL" id="LBOZ01000002">
    <property type="protein sequence ID" value="KKP47944.1"/>
    <property type="molecule type" value="Genomic_DNA"/>
</dbReference>
<organism evidence="2 3">
    <name type="scientific">Candidatus Woesebacteria bacterium GW2011_GWA2_33_28</name>
    <dbReference type="NCBI Taxonomy" id="1618561"/>
    <lineage>
        <taxon>Bacteria</taxon>
        <taxon>Candidatus Woeseibacteriota</taxon>
    </lineage>
</organism>
<dbReference type="InterPro" id="IPR029057">
    <property type="entry name" value="PRTase-like"/>
</dbReference>
<dbReference type="CDD" id="cd06223">
    <property type="entry name" value="PRTases_typeI"/>
    <property type="match status" value="1"/>
</dbReference>
<feature type="domain" description="Phosphoribosyltransferase" evidence="1">
    <location>
        <begin position="306"/>
        <end position="417"/>
    </location>
</feature>
<dbReference type="Proteomes" id="UP000033995">
    <property type="component" value="Unassembled WGS sequence"/>
</dbReference>
<dbReference type="Pfam" id="PF00156">
    <property type="entry name" value="Pribosyltran"/>
    <property type="match status" value="1"/>
</dbReference>
<evidence type="ECO:0000313" key="2">
    <source>
        <dbReference type="EMBL" id="KKP47944.1"/>
    </source>
</evidence>
<accession>A0A0F9ZUL8</accession>
<protein>
    <recommendedName>
        <fullName evidence="1">Phosphoribosyltransferase domain-containing protein</fullName>
    </recommendedName>
</protein>
<proteinExistence type="predicted"/>
<dbReference type="AlphaFoldDB" id="A0A0F9ZUL8"/>
<dbReference type="InterPro" id="IPR000836">
    <property type="entry name" value="PRTase_dom"/>
</dbReference>
<gene>
    <name evidence="2" type="ORF">UR38_C0002G0047</name>
</gene>
<comment type="caution">
    <text evidence="2">The sequence shown here is derived from an EMBL/GenBank/DDBJ whole genome shotgun (WGS) entry which is preliminary data.</text>
</comment>
<reference evidence="2 3" key="1">
    <citation type="journal article" date="2015" name="Nature">
        <title>rRNA introns, odd ribosomes, and small enigmatic genomes across a large radiation of phyla.</title>
        <authorList>
            <person name="Brown C.T."/>
            <person name="Hug L.A."/>
            <person name="Thomas B.C."/>
            <person name="Sharon I."/>
            <person name="Castelle C.J."/>
            <person name="Singh A."/>
            <person name="Wilkins M.J."/>
            <person name="Williams K.H."/>
            <person name="Banfield J.F."/>
        </authorList>
    </citation>
    <scope>NUCLEOTIDE SEQUENCE [LARGE SCALE GENOMIC DNA]</scope>
</reference>
<dbReference type="Gene3D" id="3.40.50.2020">
    <property type="match status" value="2"/>
</dbReference>
<dbReference type="SUPFAM" id="SSF53271">
    <property type="entry name" value="PRTase-like"/>
    <property type="match status" value="1"/>
</dbReference>
<sequence>MGVPIFGINIPAPNVKIDKFLLEKYADLYRGIRDRKDTVSWRTLIVTIRELLGEKYPDYKKVSHRFHIKGRKLIQLLVNKTYLEPLIPEIEYAVGIRGSVGRGGKDLDLLLLSGRHFPEAILWTLADYAKHLGKSVAVINPVGHYSDGQTRVIGPYKYFRKIKNLIILSSTQSKLGGSVSVLANVIKLIRNNDLAKRTEKVEIVIPMFGGSRGHRFGQSQEAGYEVMEAGFNAQMLSLITEDILKRLKNEIKNLPIVRFSSIDIHNDEYPKNTFNEVGLEFFSINSSSVLAKGLVTVVVEKKIKAPLKLVACDKGAIPRTQKLASNILFAEKSIYSSIQLIYMEKKRISAGMVTDTTISKIEEWKKIDTTIKVRKVKIHPKPVFRSVVIVYSDDMIDTGGTAEKDLKFISNFYPNCILKIFVATHPVLSKGFSAIKRIGADVYILGNTLNWDGLSDIKGVEIVDFAEEIYNFINLPLEAD</sequence>